<organism evidence="2 3">
    <name type="scientific">Hypsibius exemplaris</name>
    <name type="common">Freshwater tardigrade</name>
    <dbReference type="NCBI Taxonomy" id="2072580"/>
    <lineage>
        <taxon>Eukaryota</taxon>
        <taxon>Metazoa</taxon>
        <taxon>Ecdysozoa</taxon>
        <taxon>Tardigrada</taxon>
        <taxon>Eutardigrada</taxon>
        <taxon>Parachela</taxon>
        <taxon>Hypsibioidea</taxon>
        <taxon>Hypsibiidae</taxon>
        <taxon>Hypsibius</taxon>
    </lineage>
</organism>
<feature type="compositionally biased region" description="Low complexity" evidence="1">
    <location>
        <begin position="118"/>
        <end position="127"/>
    </location>
</feature>
<proteinExistence type="predicted"/>
<dbReference type="AlphaFoldDB" id="A0A9X6NL51"/>
<evidence type="ECO:0000313" key="3">
    <source>
        <dbReference type="Proteomes" id="UP000192578"/>
    </source>
</evidence>
<dbReference type="EMBL" id="MTYJ01000566">
    <property type="protein sequence ID" value="OWA55169.1"/>
    <property type="molecule type" value="Genomic_DNA"/>
</dbReference>
<keyword evidence="3" id="KW-1185">Reference proteome</keyword>
<comment type="caution">
    <text evidence="2">The sequence shown here is derived from an EMBL/GenBank/DDBJ whole genome shotgun (WGS) entry which is preliminary data.</text>
</comment>
<evidence type="ECO:0000256" key="1">
    <source>
        <dbReference type="SAM" id="MobiDB-lite"/>
    </source>
</evidence>
<evidence type="ECO:0000313" key="2">
    <source>
        <dbReference type="EMBL" id="OWA55169.1"/>
    </source>
</evidence>
<feature type="region of interest" description="Disordered" evidence="1">
    <location>
        <begin position="104"/>
        <end position="127"/>
    </location>
</feature>
<reference evidence="3" key="1">
    <citation type="submission" date="2017-01" db="EMBL/GenBank/DDBJ databases">
        <title>Comparative genomics of anhydrobiosis in the tardigrade Hypsibius dujardini.</title>
        <authorList>
            <person name="Yoshida Y."/>
            <person name="Koutsovoulos G."/>
            <person name="Laetsch D."/>
            <person name="Stevens L."/>
            <person name="Kumar S."/>
            <person name="Horikawa D."/>
            <person name="Ishino K."/>
            <person name="Komine S."/>
            <person name="Tomita M."/>
            <person name="Blaxter M."/>
            <person name="Arakawa K."/>
        </authorList>
    </citation>
    <scope>NUCLEOTIDE SEQUENCE [LARGE SCALE GENOMIC DNA]</scope>
    <source>
        <strain evidence="3">Z151</strain>
    </source>
</reference>
<protein>
    <submittedName>
        <fullName evidence="2">Uncharacterized protein</fullName>
    </submittedName>
</protein>
<sequence length="195" mass="21556">MEYASLCGGAETLSSAGVIVQQQPQPFLKHRQHTTTTSSPPVPYNPSRLWVAIEIFRLGGQRRRSNRPPNCPYHHQAAAAHFLAPNFPDGSGTTHTPLASLATLPRGSTSSLPLSRQLRPPAALPGPRACGERVVPPLWELISDYWLMWRCGSERETPVGDVMYSTTHHADSRTLPAHLGRFAQRTSLPYEFFPP</sequence>
<dbReference type="Proteomes" id="UP000192578">
    <property type="component" value="Unassembled WGS sequence"/>
</dbReference>
<accession>A0A9X6NL51</accession>
<name>A0A9X6NL51_HYPEX</name>
<gene>
    <name evidence="2" type="ORF">BV898_19556</name>
</gene>